<sequence length="21" mass="2203">VSTSWGIRLITDPALGGFLAQ</sequence>
<dbReference type="EMBL" id="AWWV01003641">
    <property type="protein sequence ID" value="OMP08712.1"/>
    <property type="molecule type" value="Genomic_DNA"/>
</dbReference>
<accession>A0A1R3KNQ3</accession>
<name>A0A1R3KNQ3_COCAP</name>
<evidence type="ECO:0000313" key="2">
    <source>
        <dbReference type="Proteomes" id="UP000188268"/>
    </source>
</evidence>
<proteinExistence type="predicted"/>
<dbReference type="Proteomes" id="UP000188268">
    <property type="component" value="Unassembled WGS sequence"/>
</dbReference>
<evidence type="ECO:0000313" key="1">
    <source>
        <dbReference type="EMBL" id="OMP08712.1"/>
    </source>
</evidence>
<protein>
    <submittedName>
        <fullName evidence="1">Uncharacterized protein</fullName>
    </submittedName>
</protein>
<comment type="caution">
    <text evidence="1">The sequence shown here is derived from an EMBL/GenBank/DDBJ whole genome shotgun (WGS) entry which is preliminary data.</text>
</comment>
<dbReference type="AlphaFoldDB" id="A0A1R3KNQ3"/>
<dbReference type="Gramene" id="OMP08712">
    <property type="protein sequence ID" value="OMP08712"/>
    <property type="gene ID" value="CCACVL1_01101"/>
</dbReference>
<reference evidence="1 2" key="1">
    <citation type="submission" date="2013-09" db="EMBL/GenBank/DDBJ databases">
        <title>Corchorus capsularis genome sequencing.</title>
        <authorList>
            <person name="Alam M."/>
            <person name="Haque M.S."/>
            <person name="Islam M.S."/>
            <person name="Emdad E.M."/>
            <person name="Islam M.M."/>
            <person name="Ahmed B."/>
            <person name="Halim A."/>
            <person name="Hossen Q.M.M."/>
            <person name="Hossain M.Z."/>
            <person name="Ahmed R."/>
            <person name="Khan M.M."/>
            <person name="Islam R."/>
            <person name="Rashid M.M."/>
            <person name="Khan S.A."/>
            <person name="Rahman M.S."/>
            <person name="Alam M."/>
        </authorList>
    </citation>
    <scope>NUCLEOTIDE SEQUENCE [LARGE SCALE GENOMIC DNA]</scope>
    <source>
        <strain evidence="2">cv. CVL-1</strain>
        <tissue evidence="1">Whole seedling</tissue>
    </source>
</reference>
<feature type="non-terminal residue" evidence="1">
    <location>
        <position position="21"/>
    </location>
</feature>
<keyword evidence="2" id="KW-1185">Reference proteome</keyword>
<organism evidence="1 2">
    <name type="scientific">Corchorus capsularis</name>
    <name type="common">Jute</name>
    <dbReference type="NCBI Taxonomy" id="210143"/>
    <lineage>
        <taxon>Eukaryota</taxon>
        <taxon>Viridiplantae</taxon>
        <taxon>Streptophyta</taxon>
        <taxon>Embryophyta</taxon>
        <taxon>Tracheophyta</taxon>
        <taxon>Spermatophyta</taxon>
        <taxon>Magnoliopsida</taxon>
        <taxon>eudicotyledons</taxon>
        <taxon>Gunneridae</taxon>
        <taxon>Pentapetalae</taxon>
        <taxon>rosids</taxon>
        <taxon>malvids</taxon>
        <taxon>Malvales</taxon>
        <taxon>Malvaceae</taxon>
        <taxon>Grewioideae</taxon>
        <taxon>Apeibeae</taxon>
        <taxon>Corchorus</taxon>
    </lineage>
</organism>
<gene>
    <name evidence="1" type="ORF">CCACVL1_01101</name>
</gene>
<feature type="non-terminal residue" evidence="1">
    <location>
        <position position="1"/>
    </location>
</feature>